<dbReference type="PANTHER" id="PTHR45630">
    <property type="entry name" value="CATION-TRANSPORTING ATPASE-RELATED"/>
    <property type="match status" value="1"/>
</dbReference>
<dbReference type="AlphaFoldDB" id="A0A177B8P8"/>
<dbReference type="InterPro" id="IPR023214">
    <property type="entry name" value="HAD_sf"/>
</dbReference>
<keyword evidence="6" id="KW-0067">ATP-binding</keyword>
<dbReference type="InterPro" id="IPR018303">
    <property type="entry name" value="ATPase_P-typ_P_site"/>
</dbReference>
<dbReference type="GO" id="GO:0016887">
    <property type="term" value="F:ATP hydrolysis activity"/>
    <property type="evidence" value="ECO:0007669"/>
    <property type="project" value="InterPro"/>
</dbReference>
<evidence type="ECO:0000256" key="6">
    <source>
        <dbReference type="ARBA" id="ARBA00022840"/>
    </source>
</evidence>
<evidence type="ECO:0000256" key="4">
    <source>
        <dbReference type="ARBA" id="ARBA00022723"/>
    </source>
</evidence>
<sequence>MIYSVVLLYKNKVDTATIFIRVLDIITIIVPPALPAAMTVGFVYAQKRLKRQKIFCNSPQYISFAGLIDLACFDKTGTLTENELSVTDVITLDNNGELLSTLTKIYSLQQNCSIRKCLATAHMLTEINGAISGDPLDIAMFRATGWTLEETKEDNEKYDDLIPVIVRSKSNDEYGIMRYLPFDSSIQMMSVITSAFDNQEIMLYSKGAPEKLVKLCTHIPNNFSEILERYTRIGFRVLALASRKLNLKWHSLIHINRSELEKNFKFEGLLLTINRLKDNVHVIIDTLEKSNILTVMSTGDNINTAICVAKQSHIICDPSNVVHISQNKHRELIVNFEYALEKHAKSNVLILLLDIFMHNYENLSFYGFDSTSSIVMNGNIFELLKTQHFIFLKRIIKLCKVFARMSPNDKTALIDTYQKCGLTVSMCGDGANDCGAMKIADIGISLSKSESCFAAPFTCTDSGIDCIVTLIKEGRCALVTSYGILKYMSFYSITQFTTVLILYSNNNNLTDGMFLYIDLIITSIATLFMSNTPAYNKIVTKKPYSILKIKTIMAMLMQIFLLVSFQILVFEYLKSQPWYINDNTDSRLLSYDNYILFVFSCFQYIIGVFTYSKGPPYRKRMWNNKTLTICLTILMGINVYFLSNGTSNWFTNWMQFKIVPSITFRHSLLAIAFVQFCASYMIEYVLD</sequence>
<dbReference type="OrthoDB" id="48943at2759"/>
<dbReference type="SFLD" id="SFLDF00027">
    <property type="entry name" value="p-type_atpase"/>
    <property type="match status" value="1"/>
</dbReference>
<dbReference type="PRINTS" id="PR00121">
    <property type="entry name" value="NAKATPASE"/>
</dbReference>
<dbReference type="GO" id="GO:0005524">
    <property type="term" value="F:ATP binding"/>
    <property type="evidence" value="ECO:0007669"/>
    <property type="project" value="UniProtKB-KW"/>
</dbReference>
<keyword evidence="3 11" id="KW-0812">Transmembrane</keyword>
<dbReference type="Gene3D" id="3.40.50.1000">
    <property type="entry name" value="HAD superfamily/HAD-like"/>
    <property type="match status" value="2"/>
</dbReference>
<dbReference type="GO" id="GO:0006874">
    <property type="term" value="P:intracellular calcium ion homeostasis"/>
    <property type="evidence" value="ECO:0007669"/>
    <property type="project" value="TreeGrafter"/>
</dbReference>
<evidence type="ECO:0008006" key="14">
    <source>
        <dbReference type="Google" id="ProtNLM"/>
    </source>
</evidence>
<accession>A0A177B8P8</accession>
<dbReference type="EMBL" id="LWCA01000198">
    <property type="protein sequence ID" value="OAF70023.1"/>
    <property type="molecule type" value="Genomic_DNA"/>
</dbReference>
<keyword evidence="4" id="KW-0479">Metal-binding</keyword>
<dbReference type="SUPFAM" id="SSF56784">
    <property type="entry name" value="HAD-like"/>
    <property type="match status" value="1"/>
</dbReference>
<feature type="transmembrane region" description="Helical" evidence="11">
    <location>
        <begin position="552"/>
        <end position="573"/>
    </location>
</feature>
<dbReference type="GO" id="GO:0019829">
    <property type="term" value="F:ATPase-coupled monoatomic cation transmembrane transporter activity"/>
    <property type="evidence" value="ECO:0007669"/>
    <property type="project" value="TreeGrafter"/>
</dbReference>
<comment type="subcellular location">
    <subcellularLocation>
        <location evidence="1">Membrane</location>
        <topology evidence="1">Multi-pass membrane protein</topology>
    </subcellularLocation>
</comment>
<dbReference type="GO" id="GO:0140358">
    <property type="term" value="F:P-type transmembrane transporter activity"/>
    <property type="evidence" value="ECO:0007669"/>
    <property type="project" value="InterPro"/>
</dbReference>
<dbReference type="InterPro" id="IPR023298">
    <property type="entry name" value="ATPase_P-typ_TM_dom_sf"/>
</dbReference>
<keyword evidence="8" id="KW-1278">Translocase</keyword>
<evidence type="ECO:0000256" key="10">
    <source>
        <dbReference type="ARBA" id="ARBA00023136"/>
    </source>
</evidence>
<dbReference type="SUPFAM" id="SSF81665">
    <property type="entry name" value="Calcium ATPase, transmembrane domain M"/>
    <property type="match status" value="1"/>
</dbReference>
<protein>
    <recommendedName>
        <fullName evidence="14">Cation-transporting P-type ATPase C-terminal domain-containing protein</fullName>
    </recommendedName>
</protein>
<dbReference type="PROSITE" id="PS00154">
    <property type="entry name" value="ATPASE_E1_E2"/>
    <property type="match status" value="1"/>
</dbReference>
<feature type="transmembrane region" description="Helical" evidence="11">
    <location>
        <begin position="662"/>
        <end position="682"/>
    </location>
</feature>
<keyword evidence="9 11" id="KW-1133">Transmembrane helix</keyword>
<feature type="transmembrane region" description="Helical" evidence="11">
    <location>
        <begin position="484"/>
        <end position="502"/>
    </location>
</feature>
<feature type="transmembrane region" description="Helical" evidence="11">
    <location>
        <begin position="514"/>
        <end position="531"/>
    </location>
</feature>
<evidence type="ECO:0000256" key="1">
    <source>
        <dbReference type="ARBA" id="ARBA00004141"/>
    </source>
</evidence>
<evidence type="ECO:0000256" key="5">
    <source>
        <dbReference type="ARBA" id="ARBA00022741"/>
    </source>
</evidence>
<proteinExistence type="predicted"/>
<organism evidence="12 13">
    <name type="scientific">Intoshia linei</name>
    <dbReference type="NCBI Taxonomy" id="1819745"/>
    <lineage>
        <taxon>Eukaryota</taxon>
        <taxon>Metazoa</taxon>
        <taxon>Spiralia</taxon>
        <taxon>Lophotrochozoa</taxon>
        <taxon>Mesozoa</taxon>
        <taxon>Orthonectida</taxon>
        <taxon>Rhopaluridae</taxon>
        <taxon>Intoshia</taxon>
    </lineage>
</organism>
<dbReference type="InterPro" id="IPR023299">
    <property type="entry name" value="ATPase_P-typ_cyto_dom_N"/>
</dbReference>
<evidence type="ECO:0000256" key="7">
    <source>
        <dbReference type="ARBA" id="ARBA00022842"/>
    </source>
</evidence>
<feature type="transmembrane region" description="Helical" evidence="11">
    <location>
        <begin position="624"/>
        <end position="642"/>
    </location>
</feature>
<dbReference type="SFLD" id="SFLDG00002">
    <property type="entry name" value="C1.7:_P-type_atpase_like"/>
    <property type="match status" value="1"/>
</dbReference>
<dbReference type="Gene3D" id="3.40.1110.10">
    <property type="entry name" value="Calcium-transporting ATPase, cytoplasmic domain N"/>
    <property type="match status" value="1"/>
</dbReference>
<dbReference type="GO" id="GO:0016020">
    <property type="term" value="C:membrane"/>
    <property type="evidence" value="ECO:0007669"/>
    <property type="project" value="UniProtKB-SubCell"/>
</dbReference>
<feature type="transmembrane region" description="Helical" evidence="11">
    <location>
        <begin position="18"/>
        <end position="45"/>
    </location>
</feature>
<keyword evidence="2" id="KW-0597">Phosphoprotein</keyword>
<dbReference type="InterPro" id="IPR006544">
    <property type="entry name" value="P-type_TPase_V"/>
</dbReference>
<dbReference type="SFLD" id="SFLDS00003">
    <property type="entry name" value="Haloacid_Dehalogenase"/>
    <property type="match status" value="1"/>
</dbReference>
<dbReference type="Pfam" id="PF13246">
    <property type="entry name" value="Cation_ATPase"/>
    <property type="match status" value="1"/>
</dbReference>
<reference evidence="12 13" key="1">
    <citation type="submission" date="2016-04" db="EMBL/GenBank/DDBJ databases">
        <title>The genome of Intoshia linei affirms orthonectids as highly simplified spiralians.</title>
        <authorList>
            <person name="Mikhailov K.V."/>
            <person name="Slusarev G.S."/>
            <person name="Nikitin M.A."/>
            <person name="Logacheva M.D."/>
            <person name="Penin A."/>
            <person name="Aleoshin V."/>
            <person name="Panchin Y.V."/>
        </authorList>
    </citation>
    <scope>NUCLEOTIDE SEQUENCE [LARGE SCALE GENOMIC DNA]</scope>
    <source>
        <strain evidence="12">Intl2013</strain>
        <tissue evidence="12">Whole animal</tissue>
    </source>
</reference>
<evidence type="ECO:0000313" key="13">
    <source>
        <dbReference type="Proteomes" id="UP000078046"/>
    </source>
</evidence>
<gene>
    <name evidence="12" type="ORF">A3Q56_02231</name>
</gene>
<dbReference type="InterPro" id="IPR001757">
    <property type="entry name" value="P_typ_ATPase"/>
</dbReference>
<evidence type="ECO:0000256" key="8">
    <source>
        <dbReference type="ARBA" id="ARBA00022967"/>
    </source>
</evidence>
<comment type="caution">
    <text evidence="12">The sequence shown here is derived from an EMBL/GenBank/DDBJ whole genome shotgun (WGS) entry which is preliminary data.</text>
</comment>
<keyword evidence="7" id="KW-0460">Magnesium</keyword>
<dbReference type="SUPFAM" id="SSF81660">
    <property type="entry name" value="Metal cation-transporting ATPase, ATP-binding domain N"/>
    <property type="match status" value="1"/>
</dbReference>
<dbReference type="Gene3D" id="1.20.1110.10">
    <property type="entry name" value="Calcium-transporting ATPase, transmembrane domain"/>
    <property type="match status" value="2"/>
</dbReference>
<dbReference type="Proteomes" id="UP000078046">
    <property type="component" value="Unassembled WGS sequence"/>
</dbReference>
<feature type="transmembrane region" description="Helical" evidence="11">
    <location>
        <begin position="593"/>
        <end position="612"/>
    </location>
</feature>
<dbReference type="NCBIfam" id="TIGR01494">
    <property type="entry name" value="ATPase_P-type"/>
    <property type="match status" value="2"/>
</dbReference>
<keyword evidence="13" id="KW-1185">Reference proteome</keyword>
<dbReference type="NCBIfam" id="TIGR01657">
    <property type="entry name" value="P-ATPase-V"/>
    <property type="match status" value="1"/>
</dbReference>
<dbReference type="InterPro" id="IPR036412">
    <property type="entry name" value="HAD-like_sf"/>
</dbReference>
<dbReference type="PANTHER" id="PTHR45630:SF8">
    <property type="entry name" value="CATION-TRANSPORTING ATPASE"/>
    <property type="match status" value="1"/>
</dbReference>
<evidence type="ECO:0000256" key="11">
    <source>
        <dbReference type="SAM" id="Phobius"/>
    </source>
</evidence>
<evidence type="ECO:0000313" key="12">
    <source>
        <dbReference type="EMBL" id="OAF70023.1"/>
    </source>
</evidence>
<evidence type="ECO:0000256" key="3">
    <source>
        <dbReference type="ARBA" id="ARBA00022692"/>
    </source>
</evidence>
<dbReference type="PRINTS" id="PR00119">
    <property type="entry name" value="CATATPASE"/>
</dbReference>
<dbReference type="GO" id="GO:0046872">
    <property type="term" value="F:metal ion binding"/>
    <property type="evidence" value="ECO:0007669"/>
    <property type="project" value="UniProtKB-KW"/>
</dbReference>
<dbReference type="InterPro" id="IPR044492">
    <property type="entry name" value="P_typ_ATPase_HD_dom"/>
</dbReference>
<evidence type="ECO:0000256" key="2">
    <source>
        <dbReference type="ARBA" id="ARBA00022553"/>
    </source>
</evidence>
<name>A0A177B8P8_9BILA</name>
<keyword evidence="10 11" id="KW-0472">Membrane</keyword>
<keyword evidence="5" id="KW-0547">Nucleotide-binding</keyword>
<evidence type="ECO:0000256" key="9">
    <source>
        <dbReference type="ARBA" id="ARBA00022989"/>
    </source>
</evidence>